<dbReference type="Proteomes" id="UP000011081">
    <property type="component" value="Unassembled WGS sequence"/>
</dbReference>
<protein>
    <submittedName>
        <fullName evidence="2">Uncharacterized protein</fullName>
    </submittedName>
</protein>
<evidence type="ECO:0000256" key="1">
    <source>
        <dbReference type="SAM" id="Phobius"/>
    </source>
</evidence>
<proteinExistence type="predicted"/>
<dbReference type="InParanoid" id="L2GXF9"/>
<dbReference type="HOGENOM" id="CLU_1103482_0_0_1"/>
<dbReference type="EMBL" id="GL877409">
    <property type="protein sequence ID" value="ELA47958.1"/>
    <property type="molecule type" value="Genomic_DNA"/>
</dbReference>
<name>L2GXF9_VAVCU</name>
<gene>
    <name evidence="2" type="ORF">VCUG_00541</name>
</gene>
<organism evidence="2 3">
    <name type="scientific">Vavraia culicis (isolate floridensis)</name>
    <name type="common">Microsporidian parasite</name>
    <dbReference type="NCBI Taxonomy" id="948595"/>
    <lineage>
        <taxon>Eukaryota</taxon>
        <taxon>Fungi</taxon>
        <taxon>Fungi incertae sedis</taxon>
        <taxon>Microsporidia</taxon>
        <taxon>Pleistophoridae</taxon>
        <taxon>Vavraia</taxon>
    </lineage>
</organism>
<reference evidence="3" key="1">
    <citation type="submission" date="2011-03" db="EMBL/GenBank/DDBJ databases">
        <title>The genome sequence of Vavraia culicis strain floridensis.</title>
        <authorList>
            <consortium name="The Broad Institute Genome Sequencing Platform"/>
            <person name="Cuomo C."/>
            <person name="Becnel J."/>
            <person name="Sanscrainte N."/>
            <person name="Young S.K."/>
            <person name="Zeng Q."/>
            <person name="Gargeya S."/>
            <person name="Fitzgerald M."/>
            <person name="Haas B."/>
            <person name="Abouelleil A."/>
            <person name="Alvarado L."/>
            <person name="Arachchi H.M."/>
            <person name="Berlin A."/>
            <person name="Chapman S.B."/>
            <person name="Gearin G."/>
            <person name="Goldberg J."/>
            <person name="Griggs A."/>
            <person name="Gujja S."/>
            <person name="Hansen M."/>
            <person name="Heiman D."/>
            <person name="Howarth C."/>
            <person name="Larimer J."/>
            <person name="Lui A."/>
            <person name="MacDonald P.J.P."/>
            <person name="McCowen C."/>
            <person name="Montmayeur A."/>
            <person name="Murphy C."/>
            <person name="Neiman D."/>
            <person name="Pearson M."/>
            <person name="Priest M."/>
            <person name="Roberts A."/>
            <person name="Saif S."/>
            <person name="Shea T."/>
            <person name="Sisk P."/>
            <person name="Stolte C."/>
            <person name="Sykes S."/>
            <person name="Wortman J."/>
            <person name="Nusbaum C."/>
            <person name="Birren B."/>
        </authorList>
    </citation>
    <scope>NUCLEOTIDE SEQUENCE [LARGE SCALE GENOMIC DNA]</scope>
    <source>
        <strain evidence="3">floridensis</strain>
    </source>
</reference>
<keyword evidence="1" id="KW-0472">Membrane</keyword>
<evidence type="ECO:0000313" key="3">
    <source>
        <dbReference type="Proteomes" id="UP000011081"/>
    </source>
</evidence>
<dbReference type="GeneID" id="19878428"/>
<dbReference type="RefSeq" id="XP_008073561.1">
    <property type="nucleotide sequence ID" value="XM_008075370.1"/>
</dbReference>
<sequence>MDDYEEESPADFKSGIMVFSFDRHVYIGANNLCKVVKKHCSNYFNIGAYKCAKSAYQDIHDLEPDASSKSWHALYNKISTMFGYFDAKIYECFNKKWEYRDDSYKADAFIAYFGCITIFVGLFLVLFVCFVCSCKKERYLRKMRGEYVKANPGLGMDGMQAIESDCENEDIGCFNDEHMSDYGSVTDSERVYSDEYSMDMGLTAESKYNGARSSVSEHFARSCVSVPSLPVIEKRDARNTSRKWDESPSSTH</sequence>
<keyword evidence="3" id="KW-1185">Reference proteome</keyword>
<dbReference type="AlphaFoldDB" id="L2GXF9"/>
<keyword evidence="1" id="KW-0812">Transmembrane</keyword>
<accession>L2GXF9</accession>
<evidence type="ECO:0000313" key="2">
    <source>
        <dbReference type="EMBL" id="ELA47958.1"/>
    </source>
</evidence>
<feature type="transmembrane region" description="Helical" evidence="1">
    <location>
        <begin position="109"/>
        <end position="134"/>
    </location>
</feature>
<dbReference type="VEuPathDB" id="MicrosporidiaDB:VCUG_00541"/>
<keyword evidence="1" id="KW-1133">Transmembrane helix</keyword>